<dbReference type="EMBL" id="SSMQ01000004">
    <property type="protein sequence ID" value="TKD12069.1"/>
    <property type="molecule type" value="Genomic_DNA"/>
</dbReference>
<organism evidence="1 2">
    <name type="scientific">Polyangium fumosum</name>
    <dbReference type="NCBI Taxonomy" id="889272"/>
    <lineage>
        <taxon>Bacteria</taxon>
        <taxon>Pseudomonadati</taxon>
        <taxon>Myxococcota</taxon>
        <taxon>Polyangia</taxon>
        <taxon>Polyangiales</taxon>
        <taxon>Polyangiaceae</taxon>
        <taxon>Polyangium</taxon>
    </lineage>
</organism>
<evidence type="ECO:0000313" key="1">
    <source>
        <dbReference type="EMBL" id="TKD12069.1"/>
    </source>
</evidence>
<protein>
    <submittedName>
        <fullName evidence="1">Uncharacterized protein</fullName>
    </submittedName>
</protein>
<gene>
    <name evidence="1" type="ORF">E8A74_05520</name>
</gene>
<keyword evidence="2" id="KW-1185">Reference proteome</keyword>
<comment type="caution">
    <text evidence="1">The sequence shown here is derived from an EMBL/GenBank/DDBJ whole genome shotgun (WGS) entry which is preliminary data.</text>
</comment>
<name>A0A4U1JHI1_9BACT</name>
<proteinExistence type="predicted"/>
<reference evidence="1 2" key="1">
    <citation type="submission" date="2019-04" db="EMBL/GenBank/DDBJ databases">
        <authorList>
            <person name="Li Y."/>
            <person name="Wang J."/>
        </authorList>
    </citation>
    <scope>NUCLEOTIDE SEQUENCE [LARGE SCALE GENOMIC DNA]</scope>
    <source>
        <strain evidence="1 2">DSM 14668</strain>
    </source>
</reference>
<dbReference type="PROSITE" id="PS51257">
    <property type="entry name" value="PROKAR_LIPOPROTEIN"/>
    <property type="match status" value="1"/>
</dbReference>
<accession>A0A4U1JHI1</accession>
<dbReference type="Proteomes" id="UP000309215">
    <property type="component" value="Unassembled WGS sequence"/>
</dbReference>
<dbReference type="AlphaFoldDB" id="A0A4U1JHI1"/>
<sequence length="458" mass="46183">MAWGRRAGGIILTTMVVWAGGCLELDTGGPAACEAGQTDPTTPDDCIRKECQGGTFVSVASDIEVPDDANPCTQDICSDGAPQHVAVNGTTCKIGDGVGECVSGSCEIPCTGAAQCDDKNRCTVDACIGQVCMFAVTTGADPDDMNPCTLDVCAGGKESHTPANGAPCGTNGTCNDMGVCTGCGSDTDCPGDDFCRDWSCMEKQCVATPLNEGLLLPQSEQSSGNCKVKVCQGGKVVTIADATDPFNDGKSCTADQCNDTSPVNPPLPVHSSCATPNNPTGMGKCDGLGVCLGCSQTADCGGGPPWHTCDVKVNTCFSCSDAMKNGTETDVDCGGECIDRCARGQSCNGTVDCEGECDNGVCVDCFDGVKNGTEGDMDCGGVCAVKCGFGEGCNVGADCAQGVCSVGICAPPACNDGVKNGTESDVDCGGSCTKCAPGKTCLKNTDCLNMVCTNGTCG</sequence>
<evidence type="ECO:0000313" key="2">
    <source>
        <dbReference type="Proteomes" id="UP000309215"/>
    </source>
</evidence>